<dbReference type="GO" id="GO:0060271">
    <property type="term" value="P:cilium assembly"/>
    <property type="evidence" value="ECO:0007669"/>
    <property type="project" value="InterPro"/>
</dbReference>
<dbReference type="Gene3D" id="1.10.287.1490">
    <property type="match status" value="1"/>
</dbReference>
<dbReference type="KEGG" id="mng:MNEG_9077"/>
<keyword evidence="1" id="KW-0175">Coiled coil</keyword>
<dbReference type="SUPFAM" id="SSF57997">
    <property type="entry name" value="Tropomyosin"/>
    <property type="match status" value="1"/>
</dbReference>
<evidence type="ECO:0000256" key="1">
    <source>
        <dbReference type="SAM" id="Coils"/>
    </source>
</evidence>
<evidence type="ECO:0000256" key="2">
    <source>
        <dbReference type="SAM" id="MobiDB-lite"/>
    </source>
</evidence>
<feature type="region of interest" description="Disordered" evidence="2">
    <location>
        <begin position="181"/>
        <end position="211"/>
    </location>
</feature>
<feature type="coiled-coil region" evidence="1">
    <location>
        <begin position="42"/>
        <end position="69"/>
    </location>
</feature>
<dbReference type="OrthoDB" id="276029at2759"/>
<reference evidence="3 4" key="1">
    <citation type="journal article" date="2013" name="BMC Genomics">
        <title>Reconstruction of the lipid metabolism for the microalga Monoraphidium neglectum from its genome sequence reveals characteristics suitable for biofuel production.</title>
        <authorList>
            <person name="Bogen C."/>
            <person name="Al-Dilaimi A."/>
            <person name="Albersmeier A."/>
            <person name="Wichmann J."/>
            <person name="Grundmann M."/>
            <person name="Rupp O."/>
            <person name="Lauersen K.J."/>
            <person name="Blifernez-Klassen O."/>
            <person name="Kalinowski J."/>
            <person name="Goesmann A."/>
            <person name="Mussgnug J.H."/>
            <person name="Kruse O."/>
        </authorList>
    </citation>
    <scope>NUCLEOTIDE SEQUENCE [LARGE SCALE GENOMIC DNA]</scope>
    <source>
        <strain evidence="3 4">SAG 48.87</strain>
    </source>
</reference>
<dbReference type="GO" id="GO:0030992">
    <property type="term" value="C:intraciliary transport particle B"/>
    <property type="evidence" value="ECO:0007669"/>
    <property type="project" value="InterPro"/>
</dbReference>
<gene>
    <name evidence="3" type="ORF">MNEG_9077</name>
</gene>
<feature type="coiled-coil region" evidence="1">
    <location>
        <begin position="147"/>
        <end position="181"/>
    </location>
</feature>
<dbReference type="PANTHER" id="PTHR15614">
    <property type="entry name" value="INTRAFLAGELLAR TRANSPORT PROTEIN 81 HOMOLOG"/>
    <property type="match status" value="1"/>
</dbReference>
<evidence type="ECO:0000313" key="4">
    <source>
        <dbReference type="Proteomes" id="UP000054498"/>
    </source>
</evidence>
<dbReference type="PANTHER" id="PTHR15614:SF2">
    <property type="entry name" value="INTRAFLAGELLAR TRANSPORT PROTEIN 81 HOMOLOG"/>
    <property type="match status" value="1"/>
</dbReference>
<keyword evidence="4" id="KW-1185">Reference proteome</keyword>
<feature type="coiled-coil region" evidence="1">
    <location>
        <begin position="250"/>
        <end position="358"/>
    </location>
</feature>
<accession>A0A0D2KTV6</accession>
<dbReference type="GeneID" id="25741952"/>
<dbReference type="GO" id="GO:0042073">
    <property type="term" value="P:intraciliary transport"/>
    <property type="evidence" value="ECO:0007669"/>
    <property type="project" value="InterPro"/>
</dbReference>
<dbReference type="InterPro" id="IPR029600">
    <property type="entry name" value="IFT81"/>
</dbReference>
<dbReference type="RefSeq" id="XP_013897908.1">
    <property type="nucleotide sequence ID" value="XM_014042454.1"/>
</dbReference>
<sequence>MGGTAGPFKDGVNCRPTHRAPLRLLTARIARPPLQVGGEAGLQRLAAQAAALQRSVAEATARLAAAERARQADRAFLQVRQAQQMAALSAKKRGEMEARVARLSRSREALLAALGHHQGGGGAGAGGGGCGGGAVSDGEWQAKYEAIKGKLGRFKAMKKELAALEAEVAVAGRTRAVLEAQAGGPPADANQHHGPSALRGSRDGPLSATPAATATAAAAAAGQGVPGDLDSLRAAIASKKAELAPKVQQLRTARERFQDVEARLSAAREARDAAVGPLEARCADLDSEVASLQKEVDAAQAAAAAADSALVALQDGLARVAAEPGGAEALRERAERQASQAEAELRRLREQQRAIAAAAAGGLAQRAALRGAAAVLEAKIRAAAAGGAGGAAAAPPPLARSYSTATANVAVF</sequence>
<name>A0A0D2KTV6_9CHLO</name>
<dbReference type="GO" id="GO:0036064">
    <property type="term" value="C:ciliary basal body"/>
    <property type="evidence" value="ECO:0007669"/>
    <property type="project" value="TreeGrafter"/>
</dbReference>
<protein>
    <submittedName>
        <fullName evidence="3">Uncharacterized protein</fullName>
    </submittedName>
</protein>
<dbReference type="STRING" id="145388.A0A0D2KTV6"/>
<dbReference type="GO" id="GO:0015631">
    <property type="term" value="F:tubulin binding"/>
    <property type="evidence" value="ECO:0007669"/>
    <property type="project" value="InterPro"/>
</dbReference>
<dbReference type="AlphaFoldDB" id="A0A0D2KTV6"/>
<organism evidence="3 4">
    <name type="scientific">Monoraphidium neglectum</name>
    <dbReference type="NCBI Taxonomy" id="145388"/>
    <lineage>
        <taxon>Eukaryota</taxon>
        <taxon>Viridiplantae</taxon>
        <taxon>Chlorophyta</taxon>
        <taxon>core chlorophytes</taxon>
        <taxon>Chlorophyceae</taxon>
        <taxon>CS clade</taxon>
        <taxon>Sphaeropleales</taxon>
        <taxon>Selenastraceae</taxon>
        <taxon>Monoraphidium</taxon>
    </lineage>
</organism>
<proteinExistence type="predicted"/>
<evidence type="ECO:0000313" key="3">
    <source>
        <dbReference type="EMBL" id="KIY98888.1"/>
    </source>
</evidence>
<dbReference type="Proteomes" id="UP000054498">
    <property type="component" value="Unassembled WGS sequence"/>
</dbReference>
<dbReference type="EMBL" id="KK102030">
    <property type="protein sequence ID" value="KIY98888.1"/>
    <property type="molecule type" value="Genomic_DNA"/>
</dbReference>